<evidence type="ECO:0008006" key="3">
    <source>
        <dbReference type="Google" id="ProtNLM"/>
    </source>
</evidence>
<sequence>MNSKKGEHWIMRMKKWGIELKRKLLALFLASGAILAGCLNQGIR</sequence>
<name>A0ABU3XCI2_9BACI</name>
<organism evidence="1 2">
    <name type="scientific">Alkalihalophilus lindianensis</name>
    <dbReference type="NCBI Taxonomy" id="1630542"/>
    <lineage>
        <taxon>Bacteria</taxon>
        <taxon>Bacillati</taxon>
        <taxon>Bacillota</taxon>
        <taxon>Bacilli</taxon>
        <taxon>Bacillales</taxon>
        <taxon>Bacillaceae</taxon>
        <taxon>Alkalihalophilus</taxon>
    </lineage>
</organism>
<reference evidence="1 2" key="1">
    <citation type="submission" date="2023-10" db="EMBL/GenBank/DDBJ databases">
        <title>Screening of Alkalihalobacillus lindianensis BZ-TG-R113 and Its Alleviation of Salt Stress on Rapeseed Growth.</title>
        <authorList>
            <person name="Zhao B."/>
            <person name="Guo T."/>
        </authorList>
    </citation>
    <scope>NUCLEOTIDE SEQUENCE [LARGE SCALE GENOMIC DNA]</scope>
    <source>
        <strain evidence="1 2">BZ-TG-R113</strain>
    </source>
</reference>
<proteinExistence type="predicted"/>
<accession>A0ABU3XCI2</accession>
<dbReference type="RefSeq" id="WP_317122771.1">
    <property type="nucleotide sequence ID" value="NZ_JAWJBA010000004.1"/>
</dbReference>
<evidence type="ECO:0000313" key="2">
    <source>
        <dbReference type="Proteomes" id="UP001287282"/>
    </source>
</evidence>
<dbReference type="EMBL" id="JAWJBA010000004">
    <property type="protein sequence ID" value="MDV2685597.1"/>
    <property type="molecule type" value="Genomic_DNA"/>
</dbReference>
<comment type="caution">
    <text evidence="1">The sequence shown here is derived from an EMBL/GenBank/DDBJ whole genome shotgun (WGS) entry which is preliminary data.</text>
</comment>
<dbReference type="Proteomes" id="UP001287282">
    <property type="component" value="Unassembled WGS sequence"/>
</dbReference>
<evidence type="ECO:0000313" key="1">
    <source>
        <dbReference type="EMBL" id="MDV2685597.1"/>
    </source>
</evidence>
<keyword evidence="2" id="KW-1185">Reference proteome</keyword>
<protein>
    <recommendedName>
        <fullName evidence="3">Lipoprotein</fullName>
    </recommendedName>
</protein>
<gene>
    <name evidence="1" type="ORF">RYX56_14620</name>
</gene>